<keyword evidence="10" id="KW-0234">DNA repair</keyword>
<feature type="coiled-coil region" evidence="12">
    <location>
        <begin position="368"/>
        <end position="501"/>
    </location>
</feature>
<dbReference type="GO" id="GO:0030915">
    <property type="term" value="C:Smc5-Smc6 complex"/>
    <property type="evidence" value="ECO:0007669"/>
    <property type="project" value="TreeGrafter"/>
</dbReference>
<dbReference type="Gene3D" id="3.40.50.300">
    <property type="entry name" value="P-loop containing nucleotide triphosphate hydrolases"/>
    <property type="match status" value="1"/>
</dbReference>
<dbReference type="GO" id="GO:0016887">
    <property type="term" value="F:ATP hydrolysis activity"/>
    <property type="evidence" value="ECO:0007669"/>
    <property type="project" value="InterPro"/>
</dbReference>
<proteinExistence type="inferred from homology"/>
<dbReference type="SUPFAM" id="SSF52540">
    <property type="entry name" value="P-loop containing nucleoside triphosphate hydrolases"/>
    <property type="match status" value="1"/>
</dbReference>
<dbReference type="PANTHER" id="PTHR19306">
    <property type="entry name" value="STRUCTURAL MAINTENANCE OF CHROMOSOMES 5,6 SMC5, SMC6"/>
    <property type="match status" value="1"/>
</dbReference>
<dbReference type="InterPro" id="IPR038729">
    <property type="entry name" value="Rad50/SbcC_AAA"/>
</dbReference>
<dbReference type="GO" id="GO:0035861">
    <property type="term" value="C:site of double-strand break"/>
    <property type="evidence" value="ECO:0007669"/>
    <property type="project" value="TreeGrafter"/>
</dbReference>
<keyword evidence="8 12" id="KW-0175">Coiled coil</keyword>
<evidence type="ECO:0000256" key="5">
    <source>
        <dbReference type="ARBA" id="ARBA00022741"/>
    </source>
</evidence>
<protein>
    <recommendedName>
        <fullName evidence="13">Rad50/SbcC-type AAA domain-containing protein</fullName>
    </recommendedName>
</protein>
<dbReference type="GO" id="GO:0003684">
    <property type="term" value="F:damaged DNA binding"/>
    <property type="evidence" value="ECO:0007669"/>
    <property type="project" value="TreeGrafter"/>
</dbReference>
<keyword evidence="7" id="KW-0067">ATP-binding</keyword>
<evidence type="ECO:0000256" key="3">
    <source>
        <dbReference type="ARBA" id="ARBA00006793"/>
    </source>
</evidence>
<organism evidence="14 15">
    <name type="scientific">Vanilla planifolia</name>
    <name type="common">Vanilla</name>
    <dbReference type="NCBI Taxonomy" id="51239"/>
    <lineage>
        <taxon>Eukaryota</taxon>
        <taxon>Viridiplantae</taxon>
        <taxon>Streptophyta</taxon>
        <taxon>Embryophyta</taxon>
        <taxon>Tracheophyta</taxon>
        <taxon>Spermatophyta</taxon>
        <taxon>Magnoliopsida</taxon>
        <taxon>Liliopsida</taxon>
        <taxon>Asparagales</taxon>
        <taxon>Orchidaceae</taxon>
        <taxon>Vanilloideae</taxon>
        <taxon>Vanilleae</taxon>
        <taxon>Vanilla</taxon>
    </lineage>
</organism>
<keyword evidence="4" id="KW-0158">Chromosome</keyword>
<evidence type="ECO:0000259" key="13">
    <source>
        <dbReference type="Pfam" id="PF13476"/>
    </source>
</evidence>
<evidence type="ECO:0000256" key="1">
    <source>
        <dbReference type="ARBA" id="ARBA00004123"/>
    </source>
</evidence>
<evidence type="ECO:0000256" key="6">
    <source>
        <dbReference type="ARBA" id="ARBA00022763"/>
    </source>
</evidence>
<comment type="caution">
    <text evidence="14">The sequence shown here is derived from an EMBL/GenBank/DDBJ whole genome shotgun (WGS) entry which is preliminary data.</text>
</comment>
<dbReference type="InterPro" id="IPR027417">
    <property type="entry name" value="P-loop_NTPase"/>
</dbReference>
<evidence type="ECO:0000256" key="4">
    <source>
        <dbReference type="ARBA" id="ARBA00022454"/>
    </source>
</evidence>
<keyword evidence="15" id="KW-1185">Reference proteome</keyword>
<sequence length="597" mass="69009">MQIIIIRSARRGEIRFASFGRDSSSPFSSPAQSNRERSLHRLLLLYLSHRMADSRVLPEPHANFPRSGAGIISRIRLENFMCHSSLQIELGDWVNFITGQNGSGKSAILTAICIAFGCRAKSTQRANTLKDFIKIGCSYASIIVEIKNEGEDAFMPEKYGNMIILERRISESGSSIFLKDHQGRKVAQRSKELVELVEYFNIDVDNPCVIMSQDKSREFLHSGNDKDKFKFFFKATLLQQVSELLEGVQLLLDNANDVLRELESSISPIIEELKELHEKIKNMEHVEEIGQEVQLLKKKLAWSWVYDVDRQIEEQKLKLEKLKDRVPTCQTRIDHLSVKVNELKVLLDEKKAHITTLMEKTFEVRGMKEEIQNNILLAKKQRDKYESEHSRGCSLVAKLRNRVRLLEQQIRDAEEQHMKDTQAEEVDVEEQTQKLQDEINMAQNVVSRLQEEENELSERLSRARDALKDLGNEVKDNERKYNGLCSQLHALKQQLNKQENTAFKGGLHSDGFRISYILIAFYKQVQEDIKSKELILEQVLLRMNMVEAKASDLKRSFENLCDSANVEIDGIEGAERELYRLSRKSMQLRRRKLIMIE</sequence>
<dbReference type="EMBL" id="JADCNL010000168">
    <property type="protein sequence ID" value="KAG0449632.1"/>
    <property type="molecule type" value="Genomic_DNA"/>
</dbReference>
<feature type="domain" description="Rad50/SbcC-type AAA" evidence="13">
    <location>
        <begin position="74"/>
        <end position="282"/>
    </location>
</feature>
<reference evidence="14 15" key="1">
    <citation type="journal article" date="2020" name="Nat. Food">
        <title>A phased Vanilla planifolia genome enables genetic improvement of flavour and production.</title>
        <authorList>
            <person name="Hasing T."/>
            <person name="Tang H."/>
            <person name="Brym M."/>
            <person name="Khazi F."/>
            <person name="Huang T."/>
            <person name="Chambers A.H."/>
        </authorList>
    </citation>
    <scope>NUCLEOTIDE SEQUENCE [LARGE SCALE GENOMIC DNA]</scope>
    <source>
        <tissue evidence="14">Leaf</tissue>
    </source>
</reference>
<accession>A0A835U5Z7</accession>
<dbReference type="Pfam" id="PF13476">
    <property type="entry name" value="AAA_23"/>
    <property type="match status" value="1"/>
</dbReference>
<evidence type="ECO:0000313" key="15">
    <source>
        <dbReference type="Proteomes" id="UP000636800"/>
    </source>
</evidence>
<keyword evidence="5" id="KW-0547">Nucleotide-binding</keyword>
<dbReference type="GO" id="GO:0005634">
    <property type="term" value="C:nucleus"/>
    <property type="evidence" value="ECO:0007669"/>
    <property type="project" value="UniProtKB-SubCell"/>
</dbReference>
<comment type="subcellular location">
    <subcellularLocation>
        <location evidence="2">Chromosome</location>
    </subcellularLocation>
    <subcellularLocation>
        <location evidence="1">Nucleus</location>
    </subcellularLocation>
</comment>
<dbReference type="PANTHER" id="PTHR19306:SF6">
    <property type="entry name" value="STRUCTURAL MAINTENANCE OF CHROMOSOMES PROTEIN 6"/>
    <property type="match status" value="1"/>
</dbReference>
<comment type="similarity">
    <text evidence="3">Belongs to the SMC family. SMC6 subfamily.</text>
</comment>
<evidence type="ECO:0000256" key="7">
    <source>
        <dbReference type="ARBA" id="ARBA00022840"/>
    </source>
</evidence>
<dbReference type="GO" id="GO:0000724">
    <property type="term" value="P:double-strand break repair via homologous recombination"/>
    <property type="evidence" value="ECO:0007669"/>
    <property type="project" value="TreeGrafter"/>
</dbReference>
<dbReference type="AlphaFoldDB" id="A0A835U5Z7"/>
<evidence type="ECO:0000313" key="14">
    <source>
        <dbReference type="EMBL" id="KAG0449632.1"/>
    </source>
</evidence>
<keyword evidence="6" id="KW-0227">DNA damage</keyword>
<evidence type="ECO:0000256" key="11">
    <source>
        <dbReference type="ARBA" id="ARBA00023242"/>
    </source>
</evidence>
<keyword evidence="11" id="KW-0539">Nucleus</keyword>
<evidence type="ECO:0000256" key="2">
    <source>
        <dbReference type="ARBA" id="ARBA00004286"/>
    </source>
</evidence>
<dbReference type="GO" id="GO:0003697">
    <property type="term" value="F:single-stranded DNA binding"/>
    <property type="evidence" value="ECO:0007669"/>
    <property type="project" value="TreeGrafter"/>
</dbReference>
<evidence type="ECO:0000256" key="9">
    <source>
        <dbReference type="ARBA" id="ARBA00023172"/>
    </source>
</evidence>
<name>A0A835U5Z7_VANPL</name>
<keyword evidence="9" id="KW-0233">DNA recombination</keyword>
<evidence type="ECO:0000256" key="10">
    <source>
        <dbReference type="ARBA" id="ARBA00023204"/>
    </source>
</evidence>
<evidence type="ECO:0000256" key="8">
    <source>
        <dbReference type="ARBA" id="ARBA00023054"/>
    </source>
</evidence>
<evidence type="ECO:0000256" key="12">
    <source>
        <dbReference type="SAM" id="Coils"/>
    </source>
</evidence>
<dbReference type="GO" id="GO:0005524">
    <property type="term" value="F:ATP binding"/>
    <property type="evidence" value="ECO:0007669"/>
    <property type="project" value="UniProtKB-KW"/>
</dbReference>
<dbReference type="Proteomes" id="UP000636800">
    <property type="component" value="Unassembled WGS sequence"/>
</dbReference>
<gene>
    <name evidence="14" type="ORF">HPP92_027283</name>
</gene>